<reference evidence="2 3" key="1">
    <citation type="submission" date="2021-01" db="EMBL/GenBank/DDBJ databases">
        <title>Chromosome-level genome assembly of a human fungal pathogen reveals clustering of transcriptionally co-regulated genes.</title>
        <authorList>
            <person name="Voorhies M."/>
            <person name="Cohen S."/>
            <person name="Shea T.P."/>
            <person name="Petrus S."/>
            <person name="Munoz J.F."/>
            <person name="Poplawski S."/>
            <person name="Goldman W.E."/>
            <person name="Michael T."/>
            <person name="Cuomo C.A."/>
            <person name="Sil A."/>
            <person name="Beyhan S."/>
        </authorList>
    </citation>
    <scope>NUCLEOTIDE SEQUENCE [LARGE SCALE GENOMIC DNA]</scope>
    <source>
        <strain evidence="2 3">G184AR</strain>
    </source>
</reference>
<name>A0A8H8D6C2_AJECA</name>
<dbReference type="Proteomes" id="UP000670092">
    <property type="component" value="Unassembled WGS sequence"/>
</dbReference>
<feature type="chain" id="PRO_5034620979" description="Secreted protein" evidence="1">
    <location>
        <begin position="18"/>
        <end position="110"/>
    </location>
</feature>
<protein>
    <recommendedName>
        <fullName evidence="4">Secreted protein</fullName>
    </recommendedName>
</protein>
<comment type="caution">
    <text evidence="2">The sequence shown here is derived from an EMBL/GenBank/DDBJ whole genome shotgun (WGS) entry which is preliminary data.</text>
</comment>
<evidence type="ECO:0000256" key="1">
    <source>
        <dbReference type="SAM" id="SignalP"/>
    </source>
</evidence>
<gene>
    <name evidence="2" type="ORF">I7I52_01261</name>
</gene>
<evidence type="ECO:0000313" key="2">
    <source>
        <dbReference type="EMBL" id="KAG5303301.1"/>
    </source>
</evidence>
<sequence>MTFGFFFFFFFPKRARQMCMIFNYPPSPLRTGTRTRQNPTEVNRIMDQKNARTPKSCQPCAGAQSMAVDGGLPITGCRLCFPAPCDVGSRANFPSHDVLFDETNSCVKSR</sequence>
<dbReference type="VEuPathDB" id="FungiDB:I7I52_01261"/>
<organism evidence="2 3">
    <name type="scientific">Ajellomyces capsulatus</name>
    <name type="common">Darling's disease fungus</name>
    <name type="synonym">Histoplasma capsulatum</name>
    <dbReference type="NCBI Taxonomy" id="5037"/>
    <lineage>
        <taxon>Eukaryota</taxon>
        <taxon>Fungi</taxon>
        <taxon>Dikarya</taxon>
        <taxon>Ascomycota</taxon>
        <taxon>Pezizomycotina</taxon>
        <taxon>Eurotiomycetes</taxon>
        <taxon>Eurotiomycetidae</taxon>
        <taxon>Onygenales</taxon>
        <taxon>Ajellomycetaceae</taxon>
        <taxon>Histoplasma</taxon>
    </lineage>
</organism>
<proteinExistence type="predicted"/>
<accession>A0A8H8D6C2</accession>
<evidence type="ECO:0008006" key="4">
    <source>
        <dbReference type="Google" id="ProtNLM"/>
    </source>
</evidence>
<evidence type="ECO:0000313" key="3">
    <source>
        <dbReference type="Proteomes" id="UP000670092"/>
    </source>
</evidence>
<dbReference type="AlphaFoldDB" id="A0A8H8D6C2"/>
<dbReference type="EMBL" id="JAEVHI010000001">
    <property type="protein sequence ID" value="KAG5303301.1"/>
    <property type="molecule type" value="Genomic_DNA"/>
</dbReference>
<keyword evidence="1" id="KW-0732">Signal</keyword>
<feature type="signal peptide" evidence="1">
    <location>
        <begin position="1"/>
        <end position="17"/>
    </location>
</feature>